<reference evidence="7 8" key="1">
    <citation type="submission" date="2015-04" db="EMBL/GenBank/DDBJ databases">
        <title>Genome sequence of Ceratocystis platani, a major pathogen of plane trees.</title>
        <authorList>
            <person name="Belbahri L."/>
        </authorList>
    </citation>
    <scope>NUCLEOTIDE SEQUENCE [LARGE SCALE GENOMIC DNA]</scope>
    <source>
        <strain evidence="7 8">CFO</strain>
    </source>
</reference>
<dbReference type="Pfam" id="PF04142">
    <property type="entry name" value="Nuc_sug_transp"/>
    <property type="match status" value="1"/>
</dbReference>
<dbReference type="GO" id="GO:0097624">
    <property type="term" value="P:UDP-galactose transmembrane import into Golgi lumen"/>
    <property type="evidence" value="ECO:0007669"/>
    <property type="project" value="EnsemblFungi"/>
</dbReference>
<gene>
    <name evidence="7" type="primary">SLC35A3</name>
    <name evidence="7" type="ORF">CFO_g5185</name>
</gene>
<proteinExistence type="predicted"/>
<feature type="transmembrane region" description="Helical" evidence="6">
    <location>
        <begin position="326"/>
        <end position="346"/>
    </location>
</feature>
<keyword evidence="3 6" id="KW-1133">Transmembrane helix</keyword>
<dbReference type="OrthoDB" id="408493at2759"/>
<feature type="transmembrane region" description="Helical" evidence="6">
    <location>
        <begin position="139"/>
        <end position="158"/>
    </location>
</feature>
<accession>A0A0F8BJK9</accession>
<evidence type="ECO:0000256" key="2">
    <source>
        <dbReference type="ARBA" id="ARBA00022692"/>
    </source>
</evidence>
<dbReference type="PANTHER" id="PTHR10231">
    <property type="entry name" value="NUCLEOTIDE-SUGAR TRANSMEMBRANE TRANSPORTER"/>
    <property type="match status" value="1"/>
</dbReference>
<evidence type="ECO:0000256" key="6">
    <source>
        <dbReference type="SAM" id="Phobius"/>
    </source>
</evidence>
<keyword evidence="8" id="KW-1185">Reference proteome</keyword>
<comment type="caution">
    <text evidence="7">The sequence shown here is derived from an EMBL/GenBank/DDBJ whole genome shotgun (WGS) entry which is preliminary data.</text>
</comment>
<dbReference type="GO" id="GO:0000139">
    <property type="term" value="C:Golgi membrane"/>
    <property type="evidence" value="ECO:0007669"/>
    <property type="project" value="EnsemblFungi"/>
</dbReference>
<feature type="transmembrane region" description="Helical" evidence="6">
    <location>
        <begin position="251"/>
        <end position="276"/>
    </location>
</feature>
<evidence type="ECO:0000256" key="3">
    <source>
        <dbReference type="ARBA" id="ARBA00022989"/>
    </source>
</evidence>
<name>A0A0F8BJK9_CERFI</name>
<feature type="transmembrane region" description="Helical" evidence="6">
    <location>
        <begin position="381"/>
        <end position="399"/>
    </location>
</feature>
<feature type="transmembrane region" description="Helical" evidence="6">
    <location>
        <begin position="296"/>
        <end position="314"/>
    </location>
</feature>
<dbReference type="InterPro" id="IPR007271">
    <property type="entry name" value="Nuc_sug_transpt"/>
</dbReference>
<dbReference type="NCBIfam" id="TIGR00803">
    <property type="entry name" value="nst"/>
    <property type="match status" value="1"/>
</dbReference>
<evidence type="ECO:0000256" key="1">
    <source>
        <dbReference type="ARBA" id="ARBA00004141"/>
    </source>
</evidence>
<evidence type="ECO:0000313" key="7">
    <source>
        <dbReference type="EMBL" id="KKF92458.1"/>
    </source>
</evidence>
<dbReference type="InterPro" id="IPR037185">
    <property type="entry name" value="EmrE-like"/>
</dbReference>
<dbReference type="EMBL" id="LBBL01000401">
    <property type="protein sequence ID" value="KKF92458.1"/>
    <property type="molecule type" value="Genomic_DNA"/>
</dbReference>
<protein>
    <submittedName>
        <fullName evidence="7">UDP-N-acetylglucosamine transporter</fullName>
    </submittedName>
</protein>
<organism evidence="7 8">
    <name type="scientific">Ceratocystis fimbriata f. sp. platani</name>
    <dbReference type="NCBI Taxonomy" id="88771"/>
    <lineage>
        <taxon>Eukaryota</taxon>
        <taxon>Fungi</taxon>
        <taxon>Dikarya</taxon>
        <taxon>Ascomycota</taxon>
        <taxon>Pezizomycotina</taxon>
        <taxon>Sordariomycetes</taxon>
        <taxon>Hypocreomycetidae</taxon>
        <taxon>Microascales</taxon>
        <taxon>Ceratocystidaceae</taxon>
        <taxon>Ceratocystis</taxon>
    </lineage>
</organism>
<feature type="compositionally biased region" description="Polar residues" evidence="5">
    <location>
        <begin position="435"/>
        <end position="455"/>
    </location>
</feature>
<keyword evidence="2 6" id="KW-0812">Transmembrane</keyword>
<comment type="subcellular location">
    <subcellularLocation>
        <location evidence="1">Membrane</location>
        <topology evidence="1">Multi-pass membrane protein</topology>
    </subcellularLocation>
</comment>
<dbReference type="PIRSF" id="PIRSF005799">
    <property type="entry name" value="UDP-gal_transpt"/>
    <property type="match status" value="1"/>
</dbReference>
<sequence length="475" mass="52289">MLLEKPGASHRPGAPDGSFLGLPPKQATIVSLIVQNSALILVMHYSRIMKPSGDHKYFPSTAVFLNEIIKLSISLTFSLWEVSRTLAPSTPATTIFEQIYRSVFSADSWKLAIPALLYTFQNTLQYVALSNLDPVHYQILYQLKILTTAIFSVVLLGRSIALKRWLALIVLTIGVSIVSLPLNGNAQDALLFHDSSDHWFPRSVHELGQLTNGAGDAARELTRRSFEVVSSELAKRSATYEGIDDDIDTPIVMNASIGILAVVIATVLSGLASVYFEKVLKDSQPTVSVWTRNIQLSFFSLFPSLFIGIIYTDGPEIAKHGFFDGYNWTVWTVIVLQAVGGILASLCISYTDSIIKNFTTSVSIVISFVFSLWFFDIEATVPLLSGAVLVLASSWAYTLPDSKAIRRPTPLHVANLEKMMVDRLNTPRHLDPIKLNTNPMDSLDPTSGLSTSRPSSPMIGRIPSSARRGFDDHED</sequence>
<keyword evidence="4 6" id="KW-0472">Membrane</keyword>
<evidence type="ECO:0000313" key="8">
    <source>
        <dbReference type="Proteomes" id="UP000034841"/>
    </source>
</evidence>
<feature type="transmembrane region" description="Helical" evidence="6">
    <location>
        <begin position="358"/>
        <end position="375"/>
    </location>
</feature>
<dbReference type="AlphaFoldDB" id="A0A0F8BJK9"/>
<evidence type="ECO:0000256" key="4">
    <source>
        <dbReference type="ARBA" id="ARBA00023136"/>
    </source>
</evidence>
<evidence type="ECO:0000256" key="5">
    <source>
        <dbReference type="SAM" id="MobiDB-lite"/>
    </source>
</evidence>
<feature type="transmembrane region" description="Helical" evidence="6">
    <location>
        <begin position="165"/>
        <end position="182"/>
    </location>
</feature>
<feature type="region of interest" description="Disordered" evidence="5">
    <location>
        <begin position="432"/>
        <end position="475"/>
    </location>
</feature>
<dbReference type="SUPFAM" id="SSF103481">
    <property type="entry name" value="Multidrug resistance efflux transporter EmrE"/>
    <property type="match status" value="1"/>
</dbReference>
<dbReference type="GO" id="GO:0005459">
    <property type="term" value="F:UDP-galactose transmembrane transporter activity"/>
    <property type="evidence" value="ECO:0007669"/>
    <property type="project" value="EnsemblFungi"/>
</dbReference>
<dbReference type="Proteomes" id="UP000034841">
    <property type="component" value="Unassembled WGS sequence"/>
</dbReference>